<dbReference type="SUPFAM" id="SSF53756">
    <property type="entry name" value="UDP-Glycosyltransferase/glycogen phosphorylase"/>
    <property type="match status" value="1"/>
</dbReference>
<proteinExistence type="predicted"/>
<evidence type="ECO:0000313" key="1">
    <source>
        <dbReference type="EMBL" id="KTC95687.1"/>
    </source>
</evidence>
<dbReference type="STRING" id="448.Lery_1982"/>
<name>A0A0W0TJ96_LEGER</name>
<dbReference type="EMBL" id="LNYA01000032">
    <property type="protein sequence ID" value="KTC95687.1"/>
    <property type="molecule type" value="Genomic_DNA"/>
</dbReference>
<dbReference type="AlphaFoldDB" id="A0A0W0TJ96"/>
<dbReference type="PATRIC" id="fig|448.7.peg.2079"/>
<gene>
    <name evidence="1" type="ORF">Lery_1982</name>
</gene>
<dbReference type="Proteomes" id="UP000054773">
    <property type="component" value="Unassembled WGS sequence"/>
</dbReference>
<evidence type="ECO:0008006" key="3">
    <source>
        <dbReference type="Google" id="ProtNLM"/>
    </source>
</evidence>
<protein>
    <recommendedName>
        <fullName evidence="3">Glycosyl transferases group 1</fullName>
    </recommendedName>
</protein>
<dbReference type="Gene3D" id="3.40.50.2000">
    <property type="entry name" value="Glycogen Phosphorylase B"/>
    <property type="match status" value="1"/>
</dbReference>
<keyword evidence="2" id="KW-1185">Reference proteome</keyword>
<dbReference type="OrthoDB" id="9809622at2"/>
<dbReference type="RefSeq" id="WP_058527126.1">
    <property type="nucleotide sequence ID" value="NZ_CAAAHY010000014.1"/>
</dbReference>
<evidence type="ECO:0000313" key="2">
    <source>
        <dbReference type="Proteomes" id="UP000054773"/>
    </source>
</evidence>
<comment type="caution">
    <text evidence="1">The sequence shown here is derived from an EMBL/GenBank/DDBJ whole genome shotgun (WGS) entry which is preliminary data.</text>
</comment>
<reference evidence="1 2" key="1">
    <citation type="submission" date="2015-11" db="EMBL/GenBank/DDBJ databases">
        <title>Genomic analysis of 38 Legionella species identifies large and diverse effector repertoires.</title>
        <authorList>
            <person name="Burstein D."/>
            <person name="Amaro F."/>
            <person name="Zusman T."/>
            <person name="Lifshitz Z."/>
            <person name="Cohen O."/>
            <person name="Gilbert J.A."/>
            <person name="Pupko T."/>
            <person name="Shuman H.A."/>
            <person name="Segal G."/>
        </authorList>
    </citation>
    <scope>NUCLEOTIDE SEQUENCE [LARGE SCALE GENOMIC DNA]</scope>
    <source>
        <strain evidence="1 2">SE-32A-C8</strain>
    </source>
</reference>
<accession>A0A0W0TJ96</accession>
<organism evidence="1 2">
    <name type="scientific">Legionella erythra</name>
    <dbReference type="NCBI Taxonomy" id="448"/>
    <lineage>
        <taxon>Bacteria</taxon>
        <taxon>Pseudomonadati</taxon>
        <taxon>Pseudomonadota</taxon>
        <taxon>Gammaproteobacteria</taxon>
        <taxon>Legionellales</taxon>
        <taxon>Legionellaceae</taxon>
        <taxon>Legionella</taxon>
    </lineage>
</organism>
<sequence length="424" mass="49215">MLSSKILKKYDKSLIKMALAFISSYVKVRGWLFGRRKSVLFAGQCYYNGWYLSRALRQLGWRADVLNWDSNPHSQIYYHGEDFRINCTGSLYTDLKFYLKSLLQYEVFHFSNTNGIQFGTSISSWFKSNFGEAYEIHVLKKLNKKIVYTNNGCLDGVSQSSFSKWDKTPVCNICIWKHQKDVCSDSKNLAWGIFRNQIADYQCLFGGNRTDYNAAPTVHEVPEVYCLNAEIWHPDIEVPENFKIRNDEEKTYVYHAVGNKRDRTKESGVNIKSTHVYLPLIKKFQDEGLKIELISPEGIANRDIRYYQVQADIFLDMLSYGWYGATAREAMMLAKPVICYIRPEWLESLRAELPECADELPIISALPDTVEDILRDLILNPQKRIEIGQKSREFCLKWHSDTVAAKRFDQIYSRLLAGDLQLLN</sequence>